<comment type="subcellular location">
    <subcellularLocation>
        <location evidence="1">Mitochondrion inner membrane</location>
        <topology evidence="1">Peripheral membrane protein</topology>
        <orientation evidence="1">Matrix side</orientation>
    </subcellularLocation>
</comment>
<dbReference type="PANTHER" id="PTHR12022:SF0">
    <property type="entry name" value="CYTOCHROME B-C1 COMPLEX SUBUNIT 7"/>
    <property type="match status" value="1"/>
</dbReference>
<dbReference type="PIRSF" id="PIRSF000022">
    <property type="entry name" value="Bc1_14K"/>
    <property type="match status" value="1"/>
</dbReference>
<comment type="similarity">
    <text evidence="2 12">Belongs to the UQCRB/QCR7 family.</text>
</comment>
<evidence type="ECO:0000256" key="6">
    <source>
        <dbReference type="ARBA" id="ARBA00022792"/>
    </source>
</evidence>
<evidence type="ECO:0000256" key="8">
    <source>
        <dbReference type="ARBA" id="ARBA00023128"/>
    </source>
</evidence>
<dbReference type="Pfam" id="PF02271">
    <property type="entry name" value="UCR_14kD"/>
    <property type="match status" value="1"/>
</dbReference>
<dbReference type="SUPFAM" id="SSF81524">
    <property type="entry name" value="14 kDa protein of cytochrome bc1 complex (Ubiquinol-cytochrome c reductase)"/>
    <property type="match status" value="1"/>
</dbReference>
<evidence type="ECO:0000256" key="12">
    <source>
        <dbReference type="PIRNR" id="PIRNR000022"/>
    </source>
</evidence>
<evidence type="ECO:0000313" key="13">
    <source>
        <dbReference type="EMBL" id="ROT79376.1"/>
    </source>
</evidence>
<dbReference type="SMR" id="A0A3R7MKT6"/>
<evidence type="ECO:0000256" key="2">
    <source>
        <dbReference type="ARBA" id="ARBA00008554"/>
    </source>
</evidence>
<evidence type="ECO:0000256" key="3">
    <source>
        <dbReference type="ARBA" id="ARBA00016323"/>
    </source>
</evidence>
<evidence type="ECO:0000256" key="4">
    <source>
        <dbReference type="ARBA" id="ARBA00022448"/>
    </source>
</evidence>
<dbReference type="AlphaFoldDB" id="A0A3R7MKT6"/>
<comment type="function">
    <text evidence="12">Component of the ubiquinol-cytochrome c oxidoreductase, a multisubunit transmembrane complex that is part of the mitochondrial electron transport chain which drives oxidative phosphorylation.</text>
</comment>
<dbReference type="PANTHER" id="PTHR12022">
    <property type="entry name" value="UBIQUINOL-CYTOCHROME C REDUCTASE COMPLEX 14 KD PROTEIN"/>
    <property type="match status" value="1"/>
</dbReference>
<keyword evidence="8 12" id="KW-0496">Mitochondrion</keyword>
<proteinExistence type="inferred from homology"/>
<keyword evidence="4 12" id="KW-0813">Transport</keyword>
<dbReference type="InterPro" id="IPR036544">
    <property type="entry name" value="QCR7_sf"/>
</dbReference>
<keyword evidence="9 12" id="KW-0472">Membrane</keyword>
<evidence type="ECO:0000256" key="9">
    <source>
        <dbReference type="ARBA" id="ARBA00023136"/>
    </source>
</evidence>
<dbReference type="InterPro" id="IPR003197">
    <property type="entry name" value="QCR7"/>
</dbReference>
<accession>A0A3R7MKT6</accession>
<dbReference type="Proteomes" id="UP000283509">
    <property type="component" value="Unassembled WGS sequence"/>
</dbReference>
<dbReference type="GO" id="GO:0006122">
    <property type="term" value="P:mitochondrial electron transport, ubiquinol to cytochrome c"/>
    <property type="evidence" value="ECO:0007669"/>
    <property type="project" value="InterPro"/>
</dbReference>
<evidence type="ECO:0000256" key="11">
    <source>
        <dbReference type="ARBA" id="ARBA00046393"/>
    </source>
</evidence>
<keyword evidence="6 12" id="KW-0999">Mitochondrion inner membrane</keyword>
<comment type="subunit">
    <text evidence="11">Component of the ubiquinol-cytochrome c oxidoreductase (cytochrome b-c1 complex, complex III, CIII), a multisubunit enzyme composed of 11 subunits. The complex is composed of 3 respiratory subunits cytochrome b, cytochrome c1 and Rieske protein UQCRFS1, 2 core protein subunits UQCRC1/QCR1 and UQCRC2/QCR2, and 6 low-molecular weight protein subunits UQCRH/QCR6, UQCRB/QCR7, UQCRQ/QCR8, UQCR10/QCR9, UQCR11/QCR10 and subunit 9, the cleavage product of Rieske protein UQCRFS1. The complex exists as an obligatory dimer and forms supercomplexes (SCs) in the inner mitochondrial membrane with NADH-ubiquinone oxidoreductase (complex I, CI) and cytochrome c oxidase (complex IV, CIV), resulting in different assemblies (supercomplex SCI(1)III(2)IV(1) and megacomplex MCI(2)III(2)IV(2)).</text>
</comment>
<keyword evidence="7 12" id="KW-0249">Electron transport</keyword>
<dbReference type="GO" id="GO:0005743">
    <property type="term" value="C:mitochondrial inner membrane"/>
    <property type="evidence" value="ECO:0007669"/>
    <property type="project" value="UniProtKB-SubCell"/>
</dbReference>
<keyword evidence="5 12" id="KW-0679">Respiratory chain</keyword>
<dbReference type="OrthoDB" id="425749at2759"/>
<comment type="caution">
    <text evidence="13">The sequence shown here is derived from an EMBL/GenBank/DDBJ whole genome shotgun (WGS) entry which is preliminary data.</text>
</comment>
<evidence type="ECO:0000256" key="10">
    <source>
        <dbReference type="ARBA" id="ARBA00038521"/>
    </source>
</evidence>
<dbReference type="EMBL" id="QCYY01001252">
    <property type="protein sequence ID" value="ROT79376.1"/>
    <property type="molecule type" value="Genomic_DNA"/>
</dbReference>
<organism evidence="13 14">
    <name type="scientific">Penaeus vannamei</name>
    <name type="common">Whiteleg shrimp</name>
    <name type="synonym">Litopenaeus vannamei</name>
    <dbReference type="NCBI Taxonomy" id="6689"/>
    <lineage>
        <taxon>Eukaryota</taxon>
        <taxon>Metazoa</taxon>
        <taxon>Ecdysozoa</taxon>
        <taxon>Arthropoda</taxon>
        <taxon>Crustacea</taxon>
        <taxon>Multicrustacea</taxon>
        <taxon>Malacostraca</taxon>
        <taxon>Eumalacostraca</taxon>
        <taxon>Eucarida</taxon>
        <taxon>Decapoda</taxon>
        <taxon>Dendrobranchiata</taxon>
        <taxon>Penaeoidea</taxon>
        <taxon>Penaeidae</taxon>
        <taxon>Penaeus</taxon>
    </lineage>
</organism>
<dbReference type="GO" id="GO:0045275">
    <property type="term" value="C:respiratory chain complex III"/>
    <property type="evidence" value="ECO:0007669"/>
    <property type="project" value="InterPro"/>
</dbReference>
<keyword evidence="14" id="KW-1185">Reference proteome</keyword>
<evidence type="ECO:0000313" key="14">
    <source>
        <dbReference type="Proteomes" id="UP000283509"/>
    </source>
</evidence>
<dbReference type="Gene3D" id="1.10.1090.10">
    <property type="entry name" value="Cytochrome b-c1 complex subunit 7"/>
    <property type="match status" value="1"/>
</dbReference>
<reference evidence="13 14" key="2">
    <citation type="submission" date="2019-01" db="EMBL/GenBank/DDBJ databases">
        <title>The decoding of complex shrimp genome reveals the adaptation for benthos swimmer, frequently molting mechanism and breeding impact on genome.</title>
        <authorList>
            <person name="Sun Y."/>
            <person name="Gao Y."/>
            <person name="Yu Y."/>
        </authorList>
    </citation>
    <scope>NUCLEOTIDE SEQUENCE [LARGE SCALE GENOMIC DNA]</scope>
    <source>
        <tissue evidence="13">Muscle</tissue>
    </source>
</reference>
<reference evidence="13 14" key="1">
    <citation type="submission" date="2018-04" db="EMBL/GenBank/DDBJ databases">
        <authorList>
            <person name="Zhang X."/>
            <person name="Yuan J."/>
            <person name="Li F."/>
            <person name="Xiang J."/>
        </authorList>
    </citation>
    <scope>NUCLEOTIDE SEQUENCE [LARGE SCALE GENOMIC DNA]</scope>
    <source>
        <tissue evidence="13">Muscle</tissue>
    </source>
</reference>
<comment type="subunit">
    <text evidence="10">Component of the ubiquinol-cytochrome c oxidoreductase (cytochrome b-c1 complex, complex III, CIII), a multisubunit enzyme composed of 3 respiratory subunits cytochrome b, cytochrome c1 and Rieske protein, 2 core protein subunits, and additional low-molecular weight protein subunits. The complex exists as an obligatory dimer and forms supercomplexes (SCs) in the inner mitochondrial membrane with cytochrome c oxidase (complex IV, CIV).</text>
</comment>
<dbReference type="FunFam" id="1.10.1090.10:FF:000001">
    <property type="entry name" value="Cytochrome b-c1 complex subunit 7"/>
    <property type="match status" value="1"/>
</dbReference>
<evidence type="ECO:0000256" key="5">
    <source>
        <dbReference type="ARBA" id="ARBA00022660"/>
    </source>
</evidence>
<dbReference type="STRING" id="6689.A0A3R7MKT6"/>
<gene>
    <name evidence="13" type="ORF">C7M84_001895</name>
</gene>
<evidence type="ECO:0000256" key="1">
    <source>
        <dbReference type="ARBA" id="ARBA00004443"/>
    </source>
</evidence>
<protein>
    <recommendedName>
        <fullName evidence="3 12">Cytochrome b-c1 complex subunit 7</fullName>
    </recommendedName>
</protein>
<evidence type="ECO:0000256" key="7">
    <source>
        <dbReference type="ARBA" id="ARBA00022982"/>
    </source>
</evidence>
<sequence length="116" mass="13978">MAAAATKSVGFLGQLSNSMKRFVFRMSGYNQYGLFHDDCLYENDDVKEALRRLPQNLKDDRHYRMHRAIHLSMTKTVLPKDEWFSYEEDHTKGRYLQPYLQEVITERKEREEWNKK</sequence>
<name>A0A3R7MKT6_PENVA</name>